<dbReference type="HOGENOM" id="CLU_3230467_0_0_12"/>
<dbReference type="EMBL" id="CP005745">
    <property type="protein sequence ID" value="AHH10427.1"/>
    <property type="molecule type" value="Genomic_DNA"/>
</dbReference>
<protein>
    <submittedName>
        <fullName evidence="2">Uncharacterized protein</fullName>
    </submittedName>
</protein>
<sequence>MFKVCKAFISFGFVFSIFSAFSVNFFVLLNVFFLFLFVFYFCV</sequence>
<name>W5SUA5_9SPIR</name>
<dbReference type="STRING" id="1313292.BCO_0900005"/>
<proteinExistence type="predicted"/>
<keyword evidence="1" id="KW-0472">Membrane</keyword>
<gene>
    <name evidence="2" type="ORF">BCO_0900005</name>
</gene>
<accession>W5SUA5</accession>
<keyword evidence="1" id="KW-0812">Transmembrane</keyword>
<dbReference type="PATRIC" id="fig|1313292.3.peg.273"/>
<keyword evidence="1" id="KW-1133">Transmembrane helix</keyword>
<evidence type="ECO:0000313" key="2">
    <source>
        <dbReference type="EMBL" id="AHH10427.1"/>
    </source>
</evidence>
<evidence type="ECO:0000313" key="3">
    <source>
        <dbReference type="Proteomes" id="UP000019330"/>
    </source>
</evidence>
<keyword evidence="3" id="KW-1185">Reference proteome</keyword>
<evidence type="ECO:0000256" key="1">
    <source>
        <dbReference type="SAM" id="Phobius"/>
    </source>
</evidence>
<feature type="transmembrane region" description="Helical" evidence="1">
    <location>
        <begin position="12"/>
        <end position="41"/>
    </location>
</feature>
<dbReference type="AlphaFoldDB" id="W5SUA5"/>
<organism evidence="2 3">
    <name type="scientific">Borrelia coriaceae ATCC 43381</name>
    <dbReference type="NCBI Taxonomy" id="1408429"/>
    <lineage>
        <taxon>Bacteria</taxon>
        <taxon>Pseudomonadati</taxon>
        <taxon>Spirochaetota</taxon>
        <taxon>Spirochaetia</taxon>
        <taxon>Spirochaetales</taxon>
        <taxon>Borreliaceae</taxon>
        <taxon>Borrelia</taxon>
    </lineage>
</organism>
<dbReference type="Proteomes" id="UP000019330">
    <property type="component" value="Chromosome"/>
</dbReference>
<reference evidence="2" key="1">
    <citation type="submission" date="2013-04" db="EMBL/GenBank/DDBJ databases">
        <title>Comparative Genomics of Relapsing Fever Spirochetes.</title>
        <authorList>
            <person name="Schwan T.G."/>
            <person name="Raffel S.J."/>
            <person name="Porcella S.F."/>
            <person name="Martens C.A."/>
            <person name="Bruno D.P."/>
            <person name="Ricklefs S.M."/>
            <person name="Barbian K.B."/>
        </authorList>
    </citation>
    <scope>NUCLEOTIDE SEQUENCE [LARGE SCALE GENOMIC DNA]</scope>
    <source>
        <strain evidence="2">Co53</strain>
    </source>
</reference>